<evidence type="ECO:0000256" key="8">
    <source>
        <dbReference type="ARBA" id="ARBA00023180"/>
    </source>
</evidence>
<organism evidence="13 14">
    <name type="scientific">Zingiber officinale</name>
    <name type="common">Ginger</name>
    <name type="synonym">Amomum zingiber</name>
    <dbReference type="NCBI Taxonomy" id="94328"/>
    <lineage>
        <taxon>Eukaryota</taxon>
        <taxon>Viridiplantae</taxon>
        <taxon>Streptophyta</taxon>
        <taxon>Embryophyta</taxon>
        <taxon>Tracheophyta</taxon>
        <taxon>Spermatophyta</taxon>
        <taxon>Magnoliopsida</taxon>
        <taxon>Liliopsida</taxon>
        <taxon>Zingiberales</taxon>
        <taxon>Zingiberaceae</taxon>
        <taxon>Zingiber</taxon>
    </lineage>
</organism>
<dbReference type="AlphaFoldDB" id="A0A8J5KXD0"/>
<evidence type="ECO:0000256" key="6">
    <source>
        <dbReference type="ARBA" id="ARBA00022974"/>
    </source>
</evidence>
<evidence type="ECO:0000256" key="7">
    <source>
        <dbReference type="ARBA" id="ARBA00023136"/>
    </source>
</evidence>
<keyword evidence="6" id="KW-0654">Proteoglycan</keyword>
<evidence type="ECO:0000256" key="4">
    <source>
        <dbReference type="ARBA" id="ARBA00022622"/>
    </source>
</evidence>
<comment type="function">
    <text evidence="9">May be a cell surface adhesion protein.</text>
</comment>
<comment type="similarity">
    <text evidence="2">Belongs to the fasciclin-like AGP family.</text>
</comment>
<feature type="signal peptide" evidence="11">
    <location>
        <begin position="1"/>
        <end position="27"/>
    </location>
</feature>
<keyword evidence="4" id="KW-0449">Lipoprotein</keyword>
<evidence type="ECO:0000256" key="9">
    <source>
        <dbReference type="ARBA" id="ARBA00024686"/>
    </source>
</evidence>
<dbReference type="InterPro" id="IPR000782">
    <property type="entry name" value="FAS1_domain"/>
</dbReference>
<dbReference type="PANTHER" id="PTHR32077:SF65">
    <property type="entry name" value="FASCICLIN-LIKE ARABINOGALACTAN PROTEIN 11"/>
    <property type="match status" value="1"/>
</dbReference>
<evidence type="ECO:0000259" key="12">
    <source>
        <dbReference type="PROSITE" id="PS50213"/>
    </source>
</evidence>
<evidence type="ECO:0000256" key="5">
    <source>
        <dbReference type="ARBA" id="ARBA00022729"/>
    </source>
</evidence>
<evidence type="ECO:0000256" key="10">
    <source>
        <dbReference type="SAM" id="MobiDB-lite"/>
    </source>
</evidence>
<accession>A0A8J5KXD0</accession>
<dbReference type="InterPro" id="IPR045003">
    <property type="entry name" value="FLA_A"/>
</dbReference>
<dbReference type="PANTHER" id="PTHR32077">
    <property type="entry name" value="FASCICLIN-LIKE ARABINOGALACTAN PROTEIN"/>
    <property type="match status" value="1"/>
</dbReference>
<keyword evidence="3" id="KW-1003">Cell membrane</keyword>
<dbReference type="PROSITE" id="PS50213">
    <property type="entry name" value="FAS1"/>
    <property type="match status" value="1"/>
</dbReference>
<dbReference type="Pfam" id="PF02469">
    <property type="entry name" value="Fasciclin"/>
    <property type="match status" value="1"/>
</dbReference>
<keyword evidence="5 11" id="KW-0732">Signal</keyword>
<keyword evidence="8" id="KW-0325">Glycoprotein</keyword>
<evidence type="ECO:0000256" key="11">
    <source>
        <dbReference type="SAM" id="SignalP"/>
    </source>
</evidence>
<feature type="compositionally biased region" description="Polar residues" evidence="10">
    <location>
        <begin position="223"/>
        <end position="239"/>
    </location>
</feature>
<keyword evidence="14" id="KW-1185">Reference proteome</keyword>
<dbReference type="EMBL" id="JACMSC010000013">
    <property type="protein sequence ID" value="KAG6494163.1"/>
    <property type="molecule type" value="Genomic_DNA"/>
</dbReference>
<evidence type="ECO:0000313" key="14">
    <source>
        <dbReference type="Proteomes" id="UP000734854"/>
    </source>
</evidence>
<dbReference type="GO" id="GO:0005886">
    <property type="term" value="C:plasma membrane"/>
    <property type="evidence" value="ECO:0007669"/>
    <property type="project" value="UniProtKB-SubCell"/>
</dbReference>
<reference evidence="13 14" key="1">
    <citation type="submission" date="2020-08" db="EMBL/GenBank/DDBJ databases">
        <title>Plant Genome Project.</title>
        <authorList>
            <person name="Zhang R.-G."/>
        </authorList>
    </citation>
    <scope>NUCLEOTIDE SEQUENCE [LARGE SCALE GENOMIC DNA]</scope>
    <source>
        <tissue evidence="13">Rhizome</tissue>
    </source>
</reference>
<proteinExistence type="inferred from homology"/>
<feature type="region of interest" description="Disordered" evidence="10">
    <location>
        <begin position="193"/>
        <end position="239"/>
    </location>
</feature>
<evidence type="ECO:0000256" key="3">
    <source>
        <dbReference type="ARBA" id="ARBA00022475"/>
    </source>
</evidence>
<keyword evidence="4" id="KW-0336">GPI-anchor</keyword>
<dbReference type="SMART" id="SM00554">
    <property type="entry name" value="FAS1"/>
    <property type="match status" value="1"/>
</dbReference>
<name>A0A8J5KXD0_ZINOF</name>
<gene>
    <name evidence="13" type="ORF">ZIOFF_049182</name>
</gene>
<comment type="caution">
    <text evidence="13">The sequence shown here is derived from an EMBL/GenBank/DDBJ whole genome shotgun (WGS) entry which is preliminary data.</text>
</comment>
<sequence length="259" mass="27352">MKHLFPNSCTIFPLLLLAAFIASQTRAQTAATAPAPAGPKNITAILEKAGQYTTFIRLLRSTQLGDQIDNQLNNSNTGLTVFAPTDNAFSNLPPGTLNSLSDQQKVSLLQFHVLSTAISMPQFQTVSNPVRTQAGDSSDGEFPLNVTTTGNQVNISTGVVDTPISNTLSSGNQLEVYQVDQVLLPMKIFGTPAPAAAPSPAEPEKEKKKKEKPSSVPEAEGPSKSSPVTDSDATSSASNLKWRGGIGIAAAIISLCWIF</sequence>
<dbReference type="FunFam" id="2.30.180.10:FF:000006">
    <property type="entry name" value="Fasciclin-like arabinogalactan protein 11"/>
    <property type="match status" value="1"/>
</dbReference>
<evidence type="ECO:0000313" key="13">
    <source>
        <dbReference type="EMBL" id="KAG6494163.1"/>
    </source>
</evidence>
<dbReference type="OrthoDB" id="286301at2759"/>
<dbReference type="Proteomes" id="UP000734854">
    <property type="component" value="Unassembled WGS sequence"/>
</dbReference>
<evidence type="ECO:0000256" key="1">
    <source>
        <dbReference type="ARBA" id="ARBA00004609"/>
    </source>
</evidence>
<feature type="chain" id="PRO_5035243869" description="FAS1 domain-containing protein" evidence="11">
    <location>
        <begin position="28"/>
        <end position="259"/>
    </location>
</feature>
<keyword evidence="7" id="KW-0472">Membrane</keyword>
<dbReference type="GO" id="GO:0098552">
    <property type="term" value="C:side of membrane"/>
    <property type="evidence" value="ECO:0007669"/>
    <property type="project" value="UniProtKB-KW"/>
</dbReference>
<evidence type="ECO:0000256" key="2">
    <source>
        <dbReference type="ARBA" id="ARBA00007843"/>
    </source>
</evidence>
<protein>
    <recommendedName>
        <fullName evidence="12">FAS1 domain-containing protein</fullName>
    </recommendedName>
</protein>
<feature type="domain" description="FAS1" evidence="12">
    <location>
        <begin position="39"/>
        <end position="183"/>
    </location>
</feature>
<dbReference type="GO" id="GO:0009834">
    <property type="term" value="P:plant-type secondary cell wall biogenesis"/>
    <property type="evidence" value="ECO:0007669"/>
    <property type="project" value="UniProtKB-ARBA"/>
</dbReference>
<comment type="subcellular location">
    <subcellularLocation>
        <location evidence="1">Cell membrane</location>
        <topology evidence="1">Lipid-anchor</topology>
        <topology evidence="1">GPI-anchor</topology>
    </subcellularLocation>
</comment>